<keyword evidence="2" id="KW-1185">Reference proteome</keyword>
<sequence length="92" mass="10830">MITLPKHRYCLQSIMDNAMLEPEPLANDEDSSGVPTIIFNMVTTSEPLYLTWLQHQNHHILNGSNIRTIIFYMVTTSEPSYFKWFQLQNHYI</sequence>
<dbReference type="Proteomes" id="UP001107558">
    <property type="component" value="Chromosome 4"/>
</dbReference>
<dbReference type="EMBL" id="JADBJN010000004">
    <property type="protein sequence ID" value="KAG5666326.1"/>
    <property type="molecule type" value="Genomic_DNA"/>
</dbReference>
<comment type="caution">
    <text evidence="1">The sequence shown here is derived from an EMBL/GenBank/DDBJ whole genome shotgun (WGS) entry which is preliminary data.</text>
</comment>
<dbReference type="AlphaFoldDB" id="A0A9J6B9M4"/>
<name>A0A9J6B9M4_POLVA</name>
<accession>A0A9J6B9M4</accession>
<evidence type="ECO:0000313" key="2">
    <source>
        <dbReference type="Proteomes" id="UP001107558"/>
    </source>
</evidence>
<gene>
    <name evidence="1" type="ORF">PVAND_014361</name>
</gene>
<evidence type="ECO:0000313" key="1">
    <source>
        <dbReference type="EMBL" id="KAG5666326.1"/>
    </source>
</evidence>
<protein>
    <submittedName>
        <fullName evidence="1">Uncharacterized protein</fullName>
    </submittedName>
</protein>
<reference evidence="1" key="1">
    <citation type="submission" date="2021-03" db="EMBL/GenBank/DDBJ databases">
        <title>Chromosome level genome of the anhydrobiotic midge Polypedilum vanderplanki.</title>
        <authorList>
            <person name="Yoshida Y."/>
            <person name="Kikawada T."/>
            <person name="Gusev O."/>
        </authorList>
    </citation>
    <scope>NUCLEOTIDE SEQUENCE</scope>
    <source>
        <strain evidence="1">NIAS01</strain>
        <tissue evidence="1">Whole body or cell culture</tissue>
    </source>
</reference>
<proteinExistence type="predicted"/>
<organism evidence="1 2">
    <name type="scientific">Polypedilum vanderplanki</name>
    <name type="common">Sleeping chironomid midge</name>
    <dbReference type="NCBI Taxonomy" id="319348"/>
    <lineage>
        <taxon>Eukaryota</taxon>
        <taxon>Metazoa</taxon>
        <taxon>Ecdysozoa</taxon>
        <taxon>Arthropoda</taxon>
        <taxon>Hexapoda</taxon>
        <taxon>Insecta</taxon>
        <taxon>Pterygota</taxon>
        <taxon>Neoptera</taxon>
        <taxon>Endopterygota</taxon>
        <taxon>Diptera</taxon>
        <taxon>Nematocera</taxon>
        <taxon>Chironomoidea</taxon>
        <taxon>Chironomidae</taxon>
        <taxon>Chironominae</taxon>
        <taxon>Polypedilum</taxon>
        <taxon>Polypedilum</taxon>
    </lineage>
</organism>